<proteinExistence type="predicted"/>
<gene>
    <name evidence="6" type="ORF">I316_07935</name>
</gene>
<feature type="domain" description="RanBP2-type" evidence="5">
    <location>
        <begin position="106"/>
        <end position="130"/>
    </location>
</feature>
<evidence type="ECO:0000313" key="7">
    <source>
        <dbReference type="Proteomes" id="UP000092666"/>
    </source>
</evidence>
<dbReference type="SMART" id="SM00547">
    <property type="entry name" value="ZnF_RBZ"/>
    <property type="match status" value="1"/>
</dbReference>
<dbReference type="Proteomes" id="UP000092666">
    <property type="component" value="Unassembled WGS sequence"/>
</dbReference>
<evidence type="ECO:0000259" key="5">
    <source>
        <dbReference type="SMART" id="SM00547"/>
    </source>
</evidence>
<sequence length="133" mass="12657">MHAHPKDKNALEELFASGGWQTLLTIVESSSSSAPPVQAAPPMSAFEHMGIDSPHGVSQSDFPSLGAPVGGSNPAGLTSGGGDGGAPSAGGSGGGGGGGGSGGASGPRTCPHCTFVNEPGTSDCDICGLPLDG</sequence>
<dbReference type="STRING" id="1296120.A0A1B9GHF9"/>
<keyword evidence="1" id="KW-0479">Metal-binding</keyword>
<evidence type="ECO:0000256" key="4">
    <source>
        <dbReference type="SAM" id="MobiDB-lite"/>
    </source>
</evidence>
<dbReference type="InterPro" id="IPR036443">
    <property type="entry name" value="Znf_RanBP2_sf"/>
</dbReference>
<dbReference type="SUPFAM" id="SSF90209">
    <property type="entry name" value="Ran binding protein zinc finger-like"/>
    <property type="match status" value="1"/>
</dbReference>
<reference evidence="7" key="2">
    <citation type="submission" date="2013-12" db="EMBL/GenBank/DDBJ databases">
        <title>Evolution of pathogenesis and genome organization in the Tremellales.</title>
        <authorList>
            <person name="Cuomo C."/>
            <person name="Litvintseva A."/>
            <person name="Heitman J."/>
            <person name="Chen Y."/>
            <person name="Sun S."/>
            <person name="Springer D."/>
            <person name="Dromer F."/>
            <person name="Young S."/>
            <person name="Zeng Q."/>
            <person name="Chapman S."/>
            <person name="Gujja S."/>
            <person name="Saif S."/>
            <person name="Birren B."/>
        </authorList>
    </citation>
    <scope>NUCLEOTIDE SEQUENCE [LARGE SCALE GENOMIC DNA]</scope>
    <source>
        <strain evidence="7">BCC8398</strain>
    </source>
</reference>
<dbReference type="EMBL" id="KV700150">
    <property type="protein sequence ID" value="OCF30407.1"/>
    <property type="molecule type" value="Genomic_DNA"/>
</dbReference>
<dbReference type="GO" id="GO:0008270">
    <property type="term" value="F:zinc ion binding"/>
    <property type="evidence" value="ECO:0007669"/>
    <property type="project" value="UniProtKB-KW"/>
</dbReference>
<evidence type="ECO:0000256" key="3">
    <source>
        <dbReference type="ARBA" id="ARBA00022833"/>
    </source>
</evidence>
<dbReference type="InterPro" id="IPR001876">
    <property type="entry name" value="Znf_RanBP2"/>
</dbReference>
<protein>
    <recommendedName>
        <fullName evidence="5">RanBP2-type domain-containing protein</fullName>
    </recommendedName>
</protein>
<keyword evidence="3" id="KW-0862">Zinc</keyword>
<accession>A0A1B9GHF9</accession>
<evidence type="ECO:0000256" key="1">
    <source>
        <dbReference type="ARBA" id="ARBA00022723"/>
    </source>
</evidence>
<keyword evidence="7" id="KW-1185">Reference proteome</keyword>
<reference evidence="6 7" key="1">
    <citation type="submission" date="2013-07" db="EMBL/GenBank/DDBJ databases">
        <title>The Genome Sequence of Cryptococcus heveanensis BCC8398.</title>
        <authorList>
            <consortium name="The Broad Institute Genome Sequencing Platform"/>
            <person name="Cuomo C."/>
            <person name="Litvintseva A."/>
            <person name="Chen Y."/>
            <person name="Heitman J."/>
            <person name="Sun S."/>
            <person name="Springer D."/>
            <person name="Dromer F."/>
            <person name="Young S.K."/>
            <person name="Zeng Q."/>
            <person name="Gargeya S."/>
            <person name="Fitzgerald M."/>
            <person name="Abouelleil A."/>
            <person name="Alvarado L."/>
            <person name="Berlin A.M."/>
            <person name="Chapman S.B."/>
            <person name="Dewar J."/>
            <person name="Goldberg J."/>
            <person name="Griggs A."/>
            <person name="Gujja S."/>
            <person name="Hansen M."/>
            <person name="Howarth C."/>
            <person name="Imamovic A."/>
            <person name="Larimer J."/>
            <person name="McCowan C."/>
            <person name="Murphy C."/>
            <person name="Pearson M."/>
            <person name="Priest M."/>
            <person name="Roberts A."/>
            <person name="Saif S."/>
            <person name="Shea T."/>
            <person name="Sykes S."/>
            <person name="Wortman J."/>
            <person name="Nusbaum C."/>
            <person name="Birren B."/>
        </authorList>
    </citation>
    <scope>NUCLEOTIDE SEQUENCE [LARGE SCALE GENOMIC DNA]</scope>
    <source>
        <strain evidence="6 7">BCC8398</strain>
    </source>
</reference>
<keyword evidence="2" id="KW-0863">Zinc-finger</keyword>
<feature type="compositionally biased region" description="Low complexity" evidence="4">
    <location>
        <begin position="29"/>
        <end position="45"/>
    </location>
</feature>
<dbReference type="OrthoDB" id="10251089at2759"/>
<name>A0A1B9GHF9_9TREE</name>
<feature type="compositionally biased region" description="Gly residues" evidence="4">
    <location>
        <begin position="78"/>
        <end position="105"/>
    </location>
</feature>
<feature type="region of interest" description="Disordered" evidence="4">
    <location>
        <begin position="29"/>
        <end position="112"/>
    </location>
</feature>
<organism evidence="6 7">
    <name type="scientific">Kwoniella heveanensis BCC8398</name>
    <dbReference type="NCBI Taxonomy" id="1296120"/>
    <lineage>
        <taxon>Eukaryota</taxon>
        <taxon>Fungi</taxon>
        <taxon>Dikarya</taxon>
        <taxon>Basidiomycota</taxon>
        <taxon>Agaricomycotina</taxon>
        <taxon>Tremellomycetes</taxon>
        <taxon>Tremellales</taxon>
        <taxon>Cryptococcaceae</taxon>
        <taxon>Kwoniella</taxon>
    </lineage>
</organism>
<evidence type="ECO:0000313" key="6">
    <source>
        <dbReference type="EMBL" id="OCF30407.1"/>
    </source>
</evidence>
<dbReference type="AlphaFoldDB" id="A0A1B9GHF9"/>
<evidence type="ECO:0000256" key="2">
    <source>
        <dbReference type="ARBA" id="ARBA00022771"/>
    </source>
</evidence>